<accession>A0A0F9KRL3</accession>
<sequence>MNGEFFTGTKLVLEAVVVTVIAFGIVDSCKWFVAMVKEYYDIV</sequence>
<dbReference type="AlphaFoldDB" id="A0A0F9KRL3"/>
<reference evidence="2" key="1">
    <citation type="journal article" date="2015" name="Nature">
        <title>Complex archaea that bridge the gap between prokaryotes and eukaryotes.</title>
        <authorList>
            <person name="Spang A."/>
            <person name="Saw J.H."/>
            <person name="Jorgensen S.L."/>
            <person name="Zaremba-Niedzwiedzka K."/>
            <person name="Martijn J."/>
            <person name="Lind A.E."/>
            <person name="van Eijk R."/>
            <person name="Schleper C."/>
            <person name="Guy L."/>
            <person name="Ettema T.J."/>
        </authorList>
    </citation>
    <scope>NUCLEOTIDE SEQUENCE</scope>
</reference>
<comment type="caution">
    <text evidence="2">The sequence shown here is derived from an EMBL/GenBank/DDBJ whole genome shotgun (WGS) entry which is preliminary data.</text>
</comment>
<evidence type="ECO:0000313" key="2">
    <source>
        <dbReference type="EMBL" id="KKM24778.1"/>
    </source>
</evidence>
<dbReference type="EMBL" id="LAZR01012853">
    <property type="protein sequence ID" value="KKM24778.1"/>
    <property type="molecule type" value="Genomic_DNA"/>
</dbReference>
<evidence type="ECO:0000256" key="1">
    <source>
        <dbReference type="SAM" id="Phobius"/>
    </source>
</evidence>
<name>A0A0F9KRL3_9ZZZZ</name>
<keyword evidence="1" id="KW-0472">Membrane</keyword>
<protein>
    <submittedName>
        <fullName evidence="2">Uncharacterized protein</fullName>
    </submittedName>
</protein>
<keyword evidence="1" id="KW-1133">Transmembrane helix</keyword>
<gene>
    <name evidence="2" type="ORF">LCGC14_1601680</name>
</gene>
<proteinExistence type="predicted"/>
<keyword evidence="1" id="KW-0812">Transmembrane</keyword>
<feature type="transmembrane region" description="Helical" evidence="1">
    <location>
        <begin position="12"/>
        <end position="33"/>
    </location>
</feature>
<organism evidence="2">
    <name type="scientific">marine sediment metagenome</name>
    <dbReference type="NCBI Taxonomy" id="412755"/>
    <lineage>
        <taxon>unclassified sequences</taxon>
        <taxon>metagenomes</taxon>
        <taxon>ecological metagenomes</taxon>
    </lineage>
</organism>